<dbReference type="AlphaFoldDB" id="L8X4T5"/>
<accession>L8X4T5</accession>
<keyword evidence="2" id="KW-1185">Reference proteome</keyword>
<dbReference type="Proteomes" id="UP000011668">
    <property type="component" value="Unassembled WGS sequence"/>
</dbReference>
<comment type="caution">
    <text evidence="1">The sequence shown here is derived from an EMBL/GenBank/DDBJ whole genome shotgun (WGS) entry which is preliminary data.</text>
</comment>
<protein>
    <submittedName>
        <fullName evidence="1">Uncharacterized protein</fullName>
    </submittedName>
</protein>
<name>L8X4T5_THACA</name>
<evidence type="ECO:0000313" key="1">
    <source>
        <dbReference type="EMBL" id="ELU45291.1"/>
    </source>
</evidence>
<dbReference type="EMBL" id="AFRT01000110">
    <property type="protein sequence ID" value="ELU45291.1"/>
    <property type="molecule type" value="Genomic_DNA"/>
</dbReference>
<proteinExistence type="predicted"/>
<sequence>MSAVTSHDSTSTTPCGVAQSAITLLPLHVRACSLHSLVLAAPYTRVNSILTPGRTLSHDTIPPSHPHPCRSHVLFITPRYVIPPALVFLPNSLYHLILPSLSPVTSDVSPCRSRHTTLGAFPAPLSICPATGCMRPPPKDASNQGKPDPLSGHNLTNPSYAHRLLQLHAAYDFTLYEVIRPSPPRFLGFNLRFPRFECPRTYDELPICSMERNMPARLVAALRPLNSIHSSCWNPYGIRKIIKSTMLFVHDTRAPPNQHPQTRTFYDRCWSLPQECVPPNMQNIDWNFPPFAIRAVSCHSIVEPCTVHLVPSTAYPVNIITTKCLNHVSSKVREITIAAQLQIHLAYSNSSLLARFAYPCHERITQPLPDPLSPLNHARKRTHAFIPIPCPTRMISPISGFLSGPLSHTMLVRKLPLSSNIPLNGDVPFDTLDRIQHRVRRTSANAKFDRQSSFIDTADSLSVFSHSVLPLISLASVW</sequence>
<reference evidence="1 2" key="1">
    <citation type="journal article" date="2013" name="Nat. Commun.">
        <title>The evolution and pathogenic mechanisms of the rice sheath blight pathogen.</title>
        <authorList>
            <person name="Zheng A."/>
            <person name="Lin R."/>
            <person name="Xu L."/>
            <person name="Qin P."/>
            <person name="Tang C."/>
            <person name="Ai P."/>
            <person name="Zhang D."/>
            <person name="Liu Y."/>
            <person name="Sun Z."/>
            <person name="Feng H."/>
            <person name="Wang Y."/>
            <person name="Chen Y."/>
            <person name="Liang X."/>
            <person name="Fu R."/>
            <person name="Li Q."/>
            <person name="Zhang J."/>
            <person name="Yu X."/>
            <person name="Xie Z."/>
            <person name="Ding L."/>
            <person name="Guan P."/>
            <person name="Tang J."/>
            <person name="Liang Y."/>
            <person name="Wang S."/>
            <person name="Deng Q."/>
            <person name="Li S."/>
            <person name="Zhu J."/>
            <person name="Wang L."/>
            <person name="Liu H."/>
            <person name="Li P."/>
        </authorList>
    </citation>
    <scope>NUCLEOTIDE SEQUENCE [LARGE SCALE GENOMIC DNA]</scope>
    <source>
        <strain evidence="2">AG-1 IA</strain>
    </source>
</reference>
<evidence type="ECO:0000313" key="2">
    <source>
        <dbReference type="Proteomes" id="UP000011668"/>
    </source>
</evidence>
<gene>
    <name evidence="1" type="ORF">AG1IA_00693</name>
</gene>
<dbReference type="HOGENOM" id="CLU_571317_0_0_1"/>
<organism evidence="1 2">
    <name type="scientific">Thanatephorus cucumeris (strain AG1-IA)</name>
    <name type="common">Rice sheath blight fungus</name>
    <name type="synonym">Rhizoctonia solani</name>
    <dbReference type="NCBI Taxonomy" id="983506"/>
    <lineage>
        <taxon>Eukaryota</taxon>
        <taxon>Fungi</taxon>
        <taxon>Dikarya</taxon>
        <taxon>Basidiomycota</taxon>
        <taxon>Agaricomycotina</taxon>
        <taxon>Agaricomycetes</taxon>
        <taxon>Cantharellales</taxon>
        <taxon>Ceratobasidiaceae</taxon>
        <taxon>Rhizoctonia</taxon>
        <taxon>Rhizoctonia solani AG-1</taxon>
    </lineage>
</organism>